<gene>
    <name evidence="1" type="primary">ORF36883</name>
</gene>
<reference evidence="1" key="1">
    <citation type="submission" date="2014-12" db="EMBL/GenBank/DDBJ databases">
        <title>Insight into the proteome of Arion vulgaris.</title>
        <authorList>
            <person name="Aradska J."/>
            <person name="Bulat T."/>
            <person name="Smidak R."/>
            <person name="Sarate P."/>
            <person name="Gangsoo J."/>
            <person name="Sialana F."/>
            <person name="Bilban M."/>
            <person name="Lubec G."/>
        </authorList>
    </citation>
    <scope>NUCLEOTIDE SEQUENCE</scope>
    <source>
        <tissue evidence="1">Skin</tissue>
    </source>
</reference>
<dbReference type="AlphaFoldDB" id="A0A0B6YUY4"/>
<sequence>KIFLPSFKLHRGHSLVPWGSCTAADILMCKKEMGSHMVTHRSVMMMVQSINQYMSLFRTDIKLYKLMEIM</sequence>
<proteinExistence type="predicted"/>
<protein>
    <submittedName>
        <fullName evidence="1">Uncharacterized protein</fullName>
    </submittedName>
</protein>
<organism evidence="1">
    <name type="scientific">Arion vulgaris</name>
    <dbReference type="NCBI Taxonomy" id="1028688"/>
    <lineage>
        <taxon>Eukaryota</taxon>
        <taxon>Metazoa</taxon>
        <taxon>Spiralia</taxon>
        <taxon>Lophotrochozoa</taxon>
        <taxon>Mollusca</taxon>
        <taxon>Gastropoda</taxon>
        <taxon>Heterobranchia</taxon>
        <taxon>Euthyneura</taxon>
        <taxon>Panpulmonata</taxon>
        <taxon>Eupulmonata</taxon>
        <taxon>Stylommatophora</taxon>
        <taxon>Helicina</taxon>
        <taxon>Arionoidea</taxon>
        <taxon>Arionidae</taxon>
        <taxon>Arion</taxon>
    </lineage>
</organism>
<dbReference type="EMBL" id="HACG01012741">
    <property type="protein sequence ID" value="CEK59606.1"/>
    <property type="molecule type" value="Transcribed_RNA"/>
</dbReference>
<name>A0A0B6YUY4_9EUPU</name>
<feature type="non-terminal residue" evidence="1">
    <location>
        <position position="70"/>
    </location>
</feature>
<feature type="non-terminal residue" evidence="1">
    <location>
        <position position="1"/>
    </location>
</feature>
<accession>A0A0B6YUY4</accession>
<evidence type="ECO:0000313" key="1">
    <source>
        <dbReference type="EMBL" id="CEK59606.1"/>
    </source>
</evidence>